<evidence type="ECO:0000259" key="3">
    <source>
        <dbReference type="Pfam" id="PF03061"/>
    </source>
</evidence>
<protein>
    <submittedName>
        <fullName evidence="4">Acyl-CoA thioester hydrolase</fullName>
        <ecNumber evidence="4">3.1.2.-</ecNumber>
    </submittedName>
</protein>
<keyword evidence="2 4" id="KW-0378">Hydrolase</keyword>
<dbReference type="AlphaFoldDB" id="A0A7X0U0H0"/>
<feature type="domain" description="Thioesterase" evidence="3">
    <location>
        <begin position="17"/>
        <end position="101"/>
    </location>
</feature>
<comment type="similarity">
    <text evidence="1">Belongs to the 4-hydroxybenzoyl-CoA thioesterase family.</text>
</comment>
<dbReference type="Gene3D" id="3.10.129.10">
    <property type="entry name" value="Hotdog Thioesterase"/>
    <property type="match status" value="1"/>
</dbReference>
<evidence type="ECO:0000256" key="1">
    <source>
        <dbReference type="ARBA" id="ARBA00005953"/>
    </source>
</evidence>
<evidence type="ECO:0000313" key="4">
    <source>
        <dbReference type="EMBL" id="MBB6550543.1"/>
    </source>
</evidence>
<dbReference type="RefSeq" id="WP_185104798.1">
    <property type="nucleotide sequence ID" value="NZ_JACHMI010000001.1"/>
</dbReference>
<dbReference type="Proteomes" id="UP000565579">
    <property type="component" value="Unassembled WGS sequence"/>
</dbReference>
<evidence type="ECO:0000256" key="2">
    <source>
        <dbReference type="ARBA" id="ARBA00022801"/>
    </source>
</evidence>
<keyword evidence="5" id="KW-1185">Reference proteome</keyword>
<comment type="caution">
    <text evidence="4">The sequence shown here is derived from an EMBL/GenBank/DDBJ whole genome shotgun (WGS) entry which is preliminary data.</text>
</comment>
<dbReference type="PANTHER" id="PTHR31793:SF27">
    <property type="entry name" value="NOVEL THIOESTERASE SUPERFAMILY DOMAIN AND SAPOSIN A-TYPE DOMAIN CONTAINING PROTEIN (0610012H03RIK)"/>
    <property type="match status" value="1"/>
</dbReference>
<organism evidence="4 5">
    <name type="scientific">Nonomuraea rubra</name>
    <dbReference type="NCBI Taxonomy" id="46180"/>
    <lineage>
        <taxon>Bacteria</taxon>
        <taxon>Bacillati</taxon>
        <taxon>Actinomycetota</taxon>
        <taxon>Actinomycetes</taxon>
        <taxon>Streptosporangiales</taxon>
        <taxon>Streptosporangiaceae</taxon>
        <taxon>Nonomuraea</taxon>
    </lineage>
</organism>
<evidence type="ECO:0000313" key="5">
    <source>
        <dbReference type="Proteomes" id="UP000565579"/>
    </source>
</evidence>
<dbReference type="InterPro" id="IPR029069">
    <property type="entry name" value="HotDog_dom_sf"/>
</dbReference>
<dbReference type="InterPro" id="IPR050563">
    <property type="entry name" value="4-hydroxybenzoyl-CoA_TE"/>
</dbReference>
<gene>
    <name evidence="4" type="ORF">HD593_005338</name>
</gene>
<accession>A0A7X0U0H0</accession>
<proteinExistence type="inferred from homology"/>
<dbReference type="EC" id="3.1.2.-" evidence="4"/>
<dbReference type="SUPFAM" id="SSF54637">
    <property type="entry name" value="Thioesterase/thiol ester dehydrase-isomerase"/>
    <property type="match status" value="1"/>
</dbReference>
<sequence>MAYVQPWQVRYYEADQQGVVFNAWYLAWFDEAFTNFLRCKGLAVSELVNHGIDFQLVHSEIDWISGVRFGDDVSIAVEPGRIGTTSFDVHYTVLRDDVATCTAKIVYVSISSDGAGKQPVPALLRKALTQAHADGSP</sequence>
<dbReference type="PANTHER" id="PTHR31793">
    <property type="entry name" value="4-HYDROXYBENZOYL-COA THIOESTERASE FAMILY MEMBER"/>
    <property type="match status" value="1"/>
</dbReference>
<dbReference type="Pfam" id="PF03061">
    <property type="entry name" value="4HBT"/>
    <property type="match status" value="1"/>
</dbReference>
<dbReference type="CDD" id="cd00586">
    <property type="entry name" value="4HBT"/>
    <property type="match status" value="1"/>
</dbReference>
<dbReference type="EMBL" id="JACHMI010000001">
    <property type="protein sequence ID" value="MBB6550543.1"/>
    <property type="molecule type" value="Genomic_DNA"/>
</dbReference>
<dbReference type="InterPro" id="IPR006683">
    <property type="entry name" value="Thioestr_dom"/>
</dbReference>
<name>A0A7X0U0H0_9ACTN</name>
<dbReference type="GO" id="GO:0047617">
    <property type="term" value="F:fatty acyl-CoA hydrolase activity"/>
    <property type="evidence" value="ECO:0007669"/>
    <property type="project" value="TreeGrafter"/>
</dbReference>
<reference evidence="4 5" key="1">
    <citation type="submission" date="2020-08" db="EMBL/GenBank/DDBJ databases">
        <title>Sequencing the genomes of 1000 actinobacteria strains.</title>
        <authorList>
            <person name="Klenk H.-P."/>
        </authorList>
    </citation>
    <scope>NUCLEOTIDE SEQUENCE [LARGE SCALE GENOMIC DNA]</scope>
    <source>
        <strain evidence="4 5">DSM 43768</strain>
    </source>
</reference>